<protein>
    <submittedName>
        <fullName evidence="1">Uncharacterized protein</fullName>
    </submittedName>
</protein>
<sequence>MLRLTTSSRRTIHLSYKQTYRIRFCSSQNEHSHKIYALPFKLPEEKVGQIVNMAYYVNQHAFFALFKILKSVFTRKIPQIQDTVVSMNVRKAYIPVWYYDMAISANIIPFSSEESSEALLKAVGPPRQVLGIGFNCYWPGHTWDPVSYLAFTKPNKDKIFVPFTKDLYENMDDVEVIPFTVDPLRDLGDRAPSVLEGLTVDVPSQRSFKINNADVLLQAAYPVYLPVYVTQFTGNEDKDPKTVVVSADSEDPYFYQWEATKTGAYQWINSGSWINLDVTERVWRMGFRNPLEQLVKKFLDQAVGHFQITNEINWEDERIQNIATYEEPNKIYLEQLFKVWSRRNMLALTENLDGDKKAIGFGNKEHPGIKMMKVDEIREDIMKKIGDELNELEKLEPTWYKNFKNKI</sequence>
<dbReference type="EMBL" id="CH476739">
    <property type="protein sequence ID" value="EIE85531.1"/>
    <property type="molecule type" value="Genomic_DNA"/>
</dbReference>
<evidence type="ECO:0000313" key="2">
    <source>
        <dbReference type="Proteomes" id="UP000009138"/>
    </source>
</evidence>
<reference evidence="1 2" key="1">
    <citation type="journal article" date="2009" name="PLoS Genet.">
        <title>Genomic analysis of the basal lineage fungus Rhizopus oryzae reveals a whole-genome duplication.</title>
        <authorList>
            <person name="Ma L.-J."/>
            <person name="Ibrahim A.S."/>
            <person name="Skory C."/>
            <person name="Grabherr M.G."/>
            <person name="Burger G."/>
            <person name="Butler M."/>
            <person name="Elias M."/>
            <person name="Idnurm A."/>
            <person name="Lang B.F."/>
            <person name="Sone T."/>
            <person name="Abe A."/>
            <person name="Calvo S.E."/>
            <person name="Corrochano L.M."/>
            <person name="Engels R."/>
            <person name="Fu J."/>
            <person name="Hansberg W."/>
            <person name="Kim J.-M."/>
            <person name="Kodira C.D."/>
            <person name="Koehrsen M.J."/>
            <person name="Liu B."/>
            <person name="Miranda-Saavedra D."/>
            <person name="O'Leary S."/>
            <person name="Ortiz-Castellanos L."/>
            <person name="Poulter R."/>
            <person name="Rodriguez-Romero J."/>
            <person name="Ruiz-Herrera J."/>
            <person name="Shen Y.-Q."/>
            <person name="Zeng Q."/>
            <person name="Galagan J."/>
            <person name="Birren B.W."/>
            <person name="Cuomo C.A."/>
            <person name="Wickes B.L."/>
        </authorList>
    </citation>
    <scope>NUCLEOTIDE SEQUENCE [LARGE SCALE GENOMIC DNA]</scope>
    <source>
        <strain evidence="2">RA 99-880 / ATCC MYA-4621 / FGSC 9543 / NRRL 43880</strain>
    </source>
</reference>
<dbReference type="RefSeq" id="XP_067520927.1">
    <property type="nucleotide sequence ID" value="XM_067664826.1"/>
</dbReference>
<dbReference type="VEuPathDB" id="FungiDB:RO3G_10241"/>
<organism evidence="1 2">
    <name type="scientific">Rhizopus delemar (strain RA 99-880 / ATCC MYA-4621 / FGSC 9543 / NRRL 43880)</name>
    <name type="common">Mucormycosis agent</name>
    <name type="synonym">Rhizopus arrhizus var. delemar</name>
    <dbReference type="NCBI Taxonomy" id="246409"/>
    <lineage>
        <taxon>Eukaryota</taxon>
        <taxon>Fungi</taxon>
        <taxon>Fungi incertae sedis</taxon>
        <taxon>Mucoromycota</taxon>
        <taxon>Mucoromycotina</taxon>
        <taxon>Mucoromycetes</taxon>
        <taxon>Mucorales</taxon>
        <taxon>Mucorineae</taxon>
        <taxon>Rhizopodaceae</taxon>
        <taxon>Rhizopus</taxon>
    </lineage>
</organism>
<dbReference type="GeneID" id="93617207"/>
<dbReference type="AlphaFoldDB" id="I1CAQ1"/>
<evidence type="ECO:0000313" key="1">
    <source>
        <dbReference type="EMBL" id="EIE85531.1"/>
    </source>
</evidence>
<dbReference type="OMA" id="PVYIAQF"/>
<proteinExistence type="predicted"/>
<accession>I1CAQ1</accession>
<keyword evidence="2" id="KW-1185">Reference proteome</keyword>
<dbReference type="InParanoid" id="I1CAQ1"/>
<gene>
    <name evidence="1" type="ORF">RO3G_10241</name>
</gene>
<dbReference type="Proteomes" id="UP000009138">
    <property type="component" value="Unassembled WGS sequence"/>
</dbReference>
<name>I1CAQ1_RHIO9</name>
<dbReference type="eggNOG" id="ENOG502THFI">
    <property type="taxonomic scope" value="Eukaryota"/>
</dbReference>
<dbReference type="STRING" id="246409.I1CAQ1"/>
<dbReference type="OrthoDB" id="2349883at2759"/>